<gene>
    <name evidence="8" type="ORF">HDF15_001431</name>
</gene>
<dbReference type="FunFam" id="3.20.20.70:FF:000197">
    <property type="entry name" value="Alpha-galactosidase"/>
    <property type="match status" value="1"/>
</dbReference>
<evidence type="ECO:0000313" key="9">
    <source>
        <dbReference type="Proteomes" id="UP000584867"/>
    </source>
</evidence>
<dbReference type="Pfam" id="PF17801">
    <property type="entry name" value="Melibiase_C"/>
    <property type="match status" value="1"/>
</dbReference>
<name>A0A7W8E8Y3_9BACT</name>
<dbReference type="InterPro" id="IPR017853">
    <property type="entry name" value="GH"/>
</dbReference>
<reference evidence="8 9" key="1">
    <citation type="submission" date="2020-08" db="EMBL/GenBank/DDBJ databases">
        <title>Genomic Encyclopedia of Type Strains, Phase IV (KMG-V): Genome sequencing to study the core and pangenomes of soil and plant-associated prokaryotes.</title>
        <authorList>
            <person name="Whitman W."/>
        </authorList>
    </citation>
    <scope>NUCLEOTIDE SEQUENCE [LARGE SCALE GENOMIC DNA]</scope>
    <source>
        <strain evidence="8 9">X5P3</strain>
    </source>
</reference>
<dbReference type="Pfam" id="PF16499">
    <property type="entry name" value="Melibiase_2"/>
    <property type="match status" value="1"/>
</dbReference>
<evidence type="ECO:0000259" key="7">
    <source>
        <dbReference type="Pfam" id="PF17801"/>
    </source>
</evidence>
<keyword evidence="2 6" id="KW-0732">Signal</keyword>
<keyword evidence="5" id="KW-1015">Disulfide bond</keyword>
<dbReference type="SUPFAM" id="SSF51445">
    <property type="entry name" value="(Trans)glycosidases"/>
    <property type="match status" value="1"/>
</dbReference>
<organism evidence="8 9">
    <name type="scientific">Granulicella mallensis</name>
    <dbReference type="NCBI Taxonomy" id="940614"/>
    <lineage>
        <taxon>Bacteria</taxon>
        <taxon>Pseudomonadati</taxon>
        <taxon>Acidobacteriota</taxon>
        <taxon>Terriglobia</taxon>
        <taxon>Terriglobales</taxon>
        <taxon>Acidobacteriaceae</taxon>
        <taxon>Granulicella</taxon>
    </lineage>
</organism>
<feature type="signal peptide" evidence="6">
    <location>
        <begin position="1"/>
        <end position="28"/>
    </location>
</feature>
<dbReference type="InterPro" id="IPR002241">
    <property type="entry name" value="Glyco_hydro_27"/>
</dbReference>
<dbReference type="PRINTS" id="PR00740">
    <property type="entry name" value="GLHYDRLASE27"/>
</dbReference>
<evidence type="ECO:0000256" key="4">
    <source>
        <dbReference type="ARBA" id="ARBA00023295"/>
    </source>
</evidence>
<dbReference type="PANTHER" id="PTHR11452">
    <property type="entry name" value="ALPHA-GALACTOSIDASE/ALPHA-N-ACETYLGALACTOSAMINIDASE"/>
    <property type="match status" value="1"/>
</dbReference>
<dbReference type="PROSITE" id="PS00512">
    <property type="entry name" value="ALPHA_GALACTOSIDASE"/>
    <property type="match status" value="1"/>
</dbReference>
<feature type="chain" id="PRO_5030651947" description="Alpha-galactosidase" evidence="6">
    <location>
        <begin position="29"/>
        <end position="524"/>
    </location>
</feature>
<dbReference type="PROSITE" id="PS51257">
    <property type="entry name" value="PROKAR_LIPOPROTEIN"/>
    <property type="match status" value="1"/>
</dbReference>
<comment type="caution">
    <text evidence="8">The sequence shown here is derived from an EMBL/GenBank/DDBJ whole genome shotgun (WGS) entry which is preliminary data.</text>
</comment>
<evidence type="ECO:0000256" key="6">
    <source>
        <dbReference type="SAM" id="SignalP"/>
    </source>
</evidence>
<keyword evidence="4 5" id="KW-0326">Glycosidase</keyword>
<comment type="similarity">
    <text evidence="1 5">Belongs to the glycosyl hydrolase 27 family.</text>
</comment>
<dbReference type="EC" id="3.2.1.22" evidence="5"/>
<dbReference type="CDD" id="cd14792">
    <property type="entry name" value="GH27"/>
    <property type="match status" value="1"/>
</dbReference>
<feature type="domain" description="Alpha galactosidase C-terminal" evidence="7">
    <location>
        <begin position="445"/>
        <end position="521"/>
    </location>
</feature>
<proteinExistence type="inferred from homology"/>
<comment type="catalytic activity">
    <reaction evidence="5">
        <text>Hydrolysis of terminal, non-reducing alpha-D-galactose residues in alpha-D-galactosides, including galactose oligosaccharides, galactomannans and galactolipids.</text>
        <dbReference type="EC" id="3.2.1.22"/>
    </reaction>
</comment>
<dbReference type="Gene3D" id="2.60.40.1180">
    <property type="entry name" value="Golgi alpha-mannosidase II"/>
    <property type="match status" value="1"/>
</dbReference>
<dbReference type="InterPro" id="IPR013785">
    <property type="entry name" value="Aldolase_TIM"/>
</dbReference>
<dbReference type="PANTHER" id="PTHR11452:SF75">
    <property type="entry name" value="ALPHA-GALACTOSIDASE MEL1"/>
    <property type="match status" value="1"/>
</dbReference>
<dbReference type="RefSeq" id="WP_184253976.1">
    <property type="nucleotide sequence ID" value="NZ_JACHIO010000005.1"/>
</dbReference>
<dbReference type="SUPFAM" id="SSF51011">
    <property type="entry name" value="Glycosyl hydrolase domain"/>
    <property type="match status" value="1"/>
</dbReference>
<evidence type="ECO:0000256" key="5">
    <source>
        <dbReference type="RuleBase" id="RU361168"/>
    </source>
</evidence>
<evidence type="ECO:0000256" key="3">
    <source>
        <dbReference type="ARBA" id="ARBA00022801"/>
    </source>
</evidence>
<dbReference type="AlphaFoldDB" id="A0A7W8E8Y3"/>
<dbReference type="EMBL" id="JACHIO010000005">
    <property type="protein sequence ID" value="MBB5063091.1"/>
    <property type="molecule type" value="Genomic_DNA"/>
</dbReference>
<evidence type="ECO:0000313" key="8">
    <source>
        <dbReference type="EMBL" id="MBB5063091.1"/>
    </source>
</evidence>
<evidence type="ECO:0000256" key="2">
    <source>
        <dbReference type="ARBA" id="ARBA00022729"/>
    </source>
</evidence>
<dbReference type="InterPro" id="IPR013780">
    <property type="entry name" value="Glyco_hydro_b"/>
</dbReference>
<dbReference type="Proteomes" id="UP000584867">
    <property type="component" value="Unassembled WGS sequence"/>
</dbReference>
<evidence type="ECO:0000256" key="1">
    <source>
        <dbReference type="ARBA" id="ARBA00009743"/>
    </source>
</evidence>
<dbReference type="Gene3D" id="3.20.20.70">
    <property type="entry name" value="Aldolase class I"/>
    <property type="match status" value="1"/>
</dbReference>
<sequence>MRHFFRASTSTLALLLGCFLVGTQPSFAQTNLSGYWDARTPNPDGTFRDTYFEIQQSGETLSGTLIRRPNGIPITGTFKEGAIHFVTVPPTPPPPPAGATARPAQRPITFDGTYEDGKLLLQTQGRNGVMKSVAEKVTKEATLPPAPLPLPELKDLPDNGLARTPPMGWNSWNKFAGRVDDAAVRGMADAMVSSGMSKAGYVYINIDDTWELGRDANGNITTNKKFPDMKALADYVHSKGLKIGIYSSPGPKTCAGYEGSFGHEVQDAKTFAAWGIDYLKYDLCSGLDIYKDDAPTLQAIYQKMGQALQETNRPIIYSLCEYGRASVWTGWGTKSGGNLWRTTGDISDRWDSMEKIGFSQIKIAEYAKPGHWNDPDMLEIGNGGMTADEYRTHMSLWSLLAAPLIAGNDLRTMTDETKSILMNSETIAVDQDPEYKPVVSVSSENKVEVLMRPLHDGSVIVGLFNRNDAPTDAQFARSILPANLTGKKTKVRDLWKHEDVKLEGDTFKATVPSHGVVLLKISSR</sequence>
<accession>A0A7W8E8Y3</accession>
<keyword evidence="3 5" id="KW-0378">Hydrolase</keyword>
<dbReference type="GO" id="GO:0004557">
    <property type="term" value="F:alpha-galactosidase activity"/>
    <property type="evidence" value="ECO:0007669"/>
    <property type="project" value="UniProtKB-EC"/>
</dbReference>
<dbReference type="GO" id="GO:0005975">
    <property type="term" value="P:carbohydrate metabolic process"/>
    <property type="evidence" value="ECO:0007669"/>
    <property type="project" value="InterPro"/>
</dbReference>
<dbReference type="InterPro" id="IPR041233">
    <property type="entry name" value="Melibiase_C"/>
</dbReference>
<protein>
    <recommendedName>
        <fullName evidence="5">Alpha-galactosidase</fullName>
        <ecNumber evidence="5">3.2.1.22</ecNumber>
    </recommendedName>
    <alternativeName>
        <fullName evidence="5">Melibiase</fullName>
    </alternativeName>
</protein>
<dbReference type="InterPro" id="IPR000111">
    <property type="entry name" value="Glyco_hydro_27/36_CS"/>
</dbReference>